<evidence type="ECO:0000256" key="3">
    <source>
        <dbReference type="ARBA" id="ARBA00023002"/>
    </source>
</evidence>
<dbReference type="Proteomes" id="UP000284706">
    <property type="component" value="Unassembled WGS sequence"/>
</dbReference>
<dbReference type="InParanoid" id="A0A409Y7B0"/>
<dbReference type="PANTHER" id="PTHR43976">
    <property type="entry name" value="SHORT CHAIN DEHYDROGENASE"/>
    <property type="match status" value="1"/>
</dbReference>
<protein>
    <submittedName>
        <fullName evidence="4">Uncharacterized protein</fullName>
    </submittedName>
</protein>
<evidence type="ECO:0000313" key="5">
    <source>
        <dbReference type="Proteomes" id="UP000284706"/>
    </source>
</evidence>
<dbReference type="GO" id="GO:0016491">
    <property type="term" value="F:oxidoreductase activity"/>
    <property type="evidence" value="ECO:0007669"/>
    <property type="project" value="UniProtKB-KW"/>
</dbReference>
<keyword evidence="3" id="KW-0560">Oxidoreductase</keyword>
<comment type="caution">
    <text evidence="4">The sequence shown here is derived from an EMBL/GenBank/DDBJ whole genome shotgun (WGS) entry which is preliminary data.</text>
</comment>
<keyword evidence="2" id="KW-0521">NADP</keyword>
<organism evidence="4 5">
    <name type="scientific">Gymnopilus dilepis</name>
    <dbReference type="NCBI Taxonomy" id="231916"/>
    <lineage>
        <taxon>Eukaryota</taxon>
        <taxon>Fungi</taxon>
        <taxon>Dikarya</taxon>
        <taxon>Basidiomycota</taxon>
        <taxon>Agaricomycotina</taxon>
        <taxon>Agaricomycetes</taxon>
        <taxon>Agaricomycetidae</taxon>
        <taxon>Agaricales</taxon>
        <taxon>Agaricineae</taxon>
        <taxon>Hymenogastraceae</taxon>
        <taxon>Gymnopilus</taxon>
    </lineage>
</organism>
<dbReference type="PROSITE" id="PS00061">
    <property type="entry name" value="ADH_SHORT"/>
    <property type="match status" value="1"/>
</dbReference>
<dbReference type="InterPro" id="IPR036291">
    <property type="entry name" value="NAD(P)-bd_dom_sf"/>
</dbReference>
<dbReference type="InterPro" id="IPR051911">
    <property type="entry name" value="SDR_oxidoreductase"/>
</dbReference>
<proteinExistence type="inferred from homology"/>
<dbReference type="SUPFAM" id="SSF51735">
    <property type="entry name" value="NAD(P)-binding Rossmann-fold domains"/>
    <property type="match status" value="1"/>
</dbReference>
<reference evidence="4 5" key="1">
    <citation type="journal article" date="2018" name="Evol. Lett.">
        <title>Horizontal gene cluster transfer increased hallucinogenic mushroom diversity.</title>
        <authorList>
            <person name="Reynolds H.T."/>
            <person name="Vijayakumar V."/>
            <person name="Gluck-Thaler E."/>
            <person name="Korotkin H.B."/>
            <person name="Matheny P.B."/>
            <person name="Slot J.C."/>
        </authorList>
    </citation>
    <scope>NUCLEOTIDE SEQUENCE [LARGE SCALE GENOMIC DNA]</scope>
    <source>
        <strain evidence="4 5">SRW20</strain>
    </source>
</reference>
<name>A0A409Y7B0_9AGAR</name>
<evidence type="ECO:0000256" key="2">
    <source>
        <dbReference type="ARBA" id="ARBA00022857"/>
    </source>
</evidence>
<gene>
    <name evidence="4" type="ORF">CVT26_014313</name>
</gene>
<dbReference type="PANTHER" id="PTHR43976:SF16">
    <property type="entry name" value="SHORT-CHAIN DEHYDROGENASE_REDUCTASE FAMILY PROTEIN"/>
    <property type="match status" value="1"/>
</dbReference>
<dbReference type="InterPro" id="IPR002347">
    <property type="entry name" value="SDR_fam"/>
</dbReference>
<dbReference type="EMBL" id="NHYE01001088">
    <property type="protein sequence ID" value="PPQ98926.1"/>
    <property type="molecule type" value="Genomic_DNA"/>
</dbReference>
<dbReference type="InterPro" id="IPR020904">
    <property type="entry name" value="Sc_DH/Rdtase_CS"/>
</dbReference>
<evidence type="ECO:0000313" key="4">
    <source>
        <dbReference type="EMBL" id="PPQ98926.1"/>
    </source>
</evidence>
<keyword evidence="5" id="KW-1185">Reference proteome</keyword>
<dbReference type="Pfam" id="PF00106">
    <property type="entry name" value="adh_short"/>
    <property type="match status" value="1"/>
</dbReference>
<dbReference type="OrthoDB" id="1274115at2759"/>
<comment type="similarity">
    <text evidence="1">Belongs to the short-chain dehydrogenases/reductases (SDR) family.</text>
</comment>
<accession>A0A409Y7B0</accession>
<dbReference type="AlphaFoldDB" id="A0A409Y7B0"/>
<sequence length="394" mass="43212">MLCSSPLPAQLDELSSKTPFSTQSTQLILQDNQADIDAILTPDIGFTGGNVAGANDASSSEFLNNMVEPLRNTTIHVPANLTMWLQQNHPIIDDLLESLSTNDVYIGWSTAQGKPTANFIMSVCIGIHLWVSQEPRASYTWVETLVHSPSLQFEIFIKEQVDERIQSYGLNTLKGVDSMVDNARYAIFGKVEGILEDAARLQGNSLTSSSGYLCIPRNWSSLVSAIRTVKIVREVNKKGQGAGIFNVSPAGGFSGSPGLAFYSAAKFALEGFTETFCKELSAEWNVKNCILGSVAFETAWQNTFNRFPQHPAFVRNPADFCSLRGSITMLDDPAKAAKALITLSRETKLPTRVQLVIREADKFSEISRMTDREGMRGVACGEMIVNRLQGFHNA</sequence>
<evidence type="ECO:0000256" key="1">
    <source>
        <dbReference type="ARBA" id="ARBA00006484"/>
    </source>
</evidence>
<dbReference type="Gene3D" id="3.40.50.720">
    <property type="entry name" value="NAD(P)-binding Rossmann-like Domain"/>
    <property type="match status" value="1"/>
</dbReference>
<dbReference type="STRING" id="231916.A0A409Y7B0"/>